<evidence type="ECO:0000256" key="1">
    <source>
        <dbReference type="SAM" id="Phobius"/>
    </source>
</evidence>
<dbReference type="AlphaFoldDB" id="A0A2P8FZS1"/>
<dbReference type="Gene3D" id="3.30.565.10">
    <property type="entry name" value="Histidine kinase-like ATPase, C-terminal domain"/>
    <property type="match status" value="1"/>
</dbReference>
<gene>
    <name evidence="3" type="ORF">CLV60_10872</name>
</gene>
<sequence length="401" mass="46755">MRLATLKEDNLACIQKSHMAQRILNLITDENRYRGLTRIAFHGLLIVGVLLLIISAYLPWFLYPASPTDLPFKTYAGPILRDAFCVMVQYYMLVYLVKHYARKPLVLIPGFAAYYFVVFTCYYYASYVVKHYFGLPDDYTGSINHFEQLSFSEALFHPITFFHLLFIIERAFYPLALRLLIEVYRRHTRNLKLEKQYTRLELDFLKSQVNPHFLFNVLNSIYVLTEEDNPRAARIVDQLSAMMRYSLYETDGALVPLHKELSFIRDYVGLEQLRTSKRLQLELVFPAQPDENLQIAPFILIAFVENAFKHGVHNTTRKSWVKLEIRLKNRELTLMISNQKTPNAPQQTGGIGLMNVRKRLDALYPGHELTILNESKAYHIHLKIKLTRSTTTSDILRHTLA</sequence>
<keyword evidence="3" id="KW-0418">Kinase</keyword>
<feature type="transmembrane region" description="Helical" evidence="1">
    <location>
        <begin position="39"/>
        <end position="63"/>
    </location>
</feature>
<reference evidence="3 4" key="1">
    <citation type="submission" date="2018-03" db="EMBL/GenBank/DDBJ databases">
        <title>Genomic Encyclopedia of Archaeal and Bacterial Type Strains, Phase II (KMG-II): from individual species to whole genera.</title>
        <authorList>
            <person name="Goeker M."/>
        </authorList>
    </citation>
    <scope>NUCLEOTIDE SEQUENCE [LARGE SCALE GENOMIC DNA]</scope>
    <source>
        <strain evidence="3 4">DSM 29057</strain>
    </source>
</reference>
<keyword evidence="1" id="KW-0812">Transmembrane</keyword>
<dbReference type="InterPro" id="IPR010559">
    <property type="entry name" value="Sig_transdc_His_kin_internal"/>
</dbReference>
<evidence type="ECO:0000313" key="4">
    <source>
        <dbReference type="Proteomes" id="UP000241964"/>
    </source>
</evidence>
<dbReference type="InterPro" id="IPR036890">
    <property type="entry name" value="HATPase_C_sf"/>
</dbReference>
<dbReference type="Pfam" id="PF06580">
    <property type="entry name" value="His_kinase"/>
    <property type="match status" value="1"/>
</dbReference>
<dbReference type="EMBL" id="PYAS01000008">
    <property type="protein sequence ID" value="PSL27218.1"/>
    <property type="molecule type" value="Genomic_DNA"/>
</dbReference>
<dbReference type="InterPro" id="IPR050640">
    <property type="entry name" value="Bact_2-comp_sensor_kinase"/>
</dbReference>
<feature type="transmembrane region" description="Helical" evidence="1">
    <location>
        <begin position="105"/>
        <end position="125"/>
    </location>
</feature>
<dbReference type="Proteomes" id="UP000241964">
    <property type="component" value="Unassembled WGS sequence"/>
</dbReference>
<dbReference type="SUPFAM" id="SSF55874">
    <property type="entry name" value="ATPase domain of HSP90 chaperone/DNA topoisomerase II/histidine kinase"/>
    <property type="match status" value="1"/>
</dbReference>
<evidence type="ECO:0000313" key="3">
    <source>
        <dbReference type="EMBL" id="PSL27218.1"/>
    </source>
</evidence>
<keyword evidence="4" id="KW-1185">Reference proteome</keyword>
<proteinExistence type="predicted"/>
<protein>
    <submittedName>
        <fullName evidence="3">Histidine kinase</fullName>
    </submittedName>
</protein>
<dbReference type="GO" id="GO:0016020">
    <property type="term" value="C:membrane"/>
    <property type="evidence" value="ECO:0007669"/>
    <property type="project" value="InterPro"/>
</dbReference>
<dbReference type="GO" id="GO:0000155">
    <property type="term" value="F:phosphorelay sensor kinase activity"/>
    <property type="evidence" value="ECO:0007669"/>
    <property type="project" value="InterPro"/>
</dbReference>
<evidence type="ECO:0000259" key="2">
    <source>
        <dbReference type="Pfam" id="PF06580"/>
    </source>
</evidence>
<dbReference type="PANTHER" id="PTHR34220:SF7">
    <property type="entry name" value="SENSOR HISTIDINE KINASE YPDA"/>
    <property type="match status" value="1"/>
</dbReference>
<feature type="transmembrane region" description="Helical" evidence="1">
    <location>
        <begin position="159"/>
        <end position="181"/>
    </location>
</feature>
<comment type="caution">
    <text evidence="3">The sequence shown here is derived from an EMBL/GenBank/DDBJ whole genome shotgun (WGS) entry which is preliminary data.</text>
</comment>
<keyword evidence="1" id="KW-1133">Transmembrane helix</keyword>
<feature type="transmembrane region" description="Helical" evidence="1">
    <location>
        <begin position="75"/>
        <end position="93"/>
    </location>
</feature>
<organism evidence="3 4">
    <name type="scientific">Dyadobacter jiangsuensis</name>
    <dbReference type="NCBI Taxonomy" id="1591085"/>
    <lineage>
        <taxon>Bacteria</taxon>
        <taxon>Pseudomonadati</taxon>
        <taxon>Bacteroidota</taxon>
        <taxon>Cytophagia</taxon>
        <taxon>Cytophagales</taxon>
        <taxon>Spirosomataceae</taxon>
        <taxon>Dyadobacter</taxon>
    </lineage>
</organism>
<keyword evidence="1" id="KW-0472">Membrane</keyword>
<feature type="domain" description="Signal transduction histidine kinase internal region" evidence="2">
    <location>
        <begin position="201"/>
        <end position="279"/>
    </location>
</feature>
<accession>A0A2P8FZS1</accession>
<dbReference type="PANTHER" id="PTHR34220">
    <property type="entry name" value="SENSOR HISTIDINE KINASE YPDA"/>
    <property type="match status" value="1"/>
</dbReference>
<name>A0A2P8FZS1_9BACT</name>
<keyword evidence="3" id="KW-0808">Transferase</keyword>